<dbReference type="InterPro" id="IPR013783">
    <property type="entry name" value="Ig-like_fold"/>
</dbReference>
<evidence type="ECO:0000259" key="2">
    <source>
        <dbReference type="Pfam" id="PF13946"/>
    </source>
</evidence>
<reference evidence="5 6" key="1">
    <citation type="submission" date="2020-08" db="EMBL/GenBank/DDBJ databases">
        <title>Genomic Encyclopedia of Type Strains, Phase III (KMG-III): the genomes of soil and plant-associated and newly described type strains.</title>
        <authorList>
            <person name="Whitman W."/>
        </authorList>
    </citation>
    <scope>NUCLEOTIDE SEQUENCE [LARGE SCALE GENOMIC DNA]</scope>
    <source>
        <strain evidence="5 6">CECT 8897</strain>
    </source>
</reference>
<feature type="domain" description="Bacterial Ig-like" evidence="4">
    <location>
        <begin position="335"/>
        <end position="427"/>
    </location>
</feature>
<feature type="domain" description="Bacterial Ig-like" evidence="4">
    <location>
        <begin position="640"/>
        <end position="728"/>
    </location>
</feature>
<evidence type="ECO:0008006" key="7">
    <source>
        <dbReference type="Google" id="ProtNLM"/>
    </source>
</evidence>
<feature type="domain" description="Bacterial Ig-like" evidence="4">
    <location>
        <begin position="436"/>
        <end position="530"/>
    </location>
</feature>
<dbReference type="Pfam" id="PF14252">
    <property type="entry name" value="DUF4347"/>
    <property type="match status" value="1"/>
</dbReference>
<evidence type="ECO:0000259" key="3">
    <source>
        <dbReference type="Pfam" id="PF14252"/>
    </source>
</evidence>
<evidence type="ECO:0000259" key="4">
    <source>
        <dbReference type="Pfam" id="PF19077"/>
    </source>
</evidence>
<keyword evidence="6" id="KW-1185">Reference proteome</keyword>
<dbReference type="InterPro" id="IPR025282">
    <property type="entry name" value="DUF4214"/>
</dbReference>
<organism evidence="5 6">
    <name type="scientific">Pseudoduganella violacea</name>
    <dbReference type="NCBI Taxonomy" id="1715466"/>
    <lineage>
        <taxon>Bacteria</taxon>
        <taxon>Pseudomonadati</taxon>
        <taxon>Pseudomonadota</taxon>
        <taxon>Betaproteobacteria</taxon>
        <taxon>Burkholderiales</taxon>
        <taxon>Oxalobacteraceae</taxon>
        <taxon>Telluria group</taxon>
        <taxon>Pseudoduganella</taxon>
    </lineage>
</organism>
<dbReference type="Gene3D" id="2.60.40.10">
    <property type="entry name" value="Immunoglobulins"/>
    <property type="match status" value="5"/>
</dbReference>
<feature type="region of interest" description="Disordered" evidence="1">
    <location>
        <begin position="511"/>
        <end position="531"/>
    </location>
</feature>
<evidence type="ECO:0000313" key="6">
    <source>
        <dbReference type="Proteomes" id="UP000541535"/>
    </source>
</evidence>
<feature type="domain" description="DUF4214" evidence="2">
    <location>
        <begin position="1302"/>
        <end position="1357"/>
    </location>
</feature>
<dbReference type="InterPro" id="IPR044016">
    <property type="entry name" value="Big_13"/>
</dbReference>
<feature type="domain" description="DUF4347" evidence="3">
    <location>
        <begin position="9"/>
        <end position="171"/>
    </location>
</feature>
<dbReference type="InterPro" id="IPR025592">
    <property type="entry name" value="DUF4347"/>
</dbReference>
<dbReference type="EMBL" id="JACHXD010000002">
    <property type="protein sequence ID" value="MBB3117726.1"/>
    <property type="molecule type" value="Genomic_DNA"/>
</dbReference>
<feature type="compositionally biased region" description="Low complexity" evidence="1">
    <location>
        <begin position="1165"/>
        <end position="1178"/>
    </location>
</feature>
<dbReference type="Pfam" id="PF13946">
    <property type="entry name" value="DUF4214"/>
    <property type="match status" value="1"/>
</dbReference>
<comment type="caution">
    <text evidence="5">The sequence shown here is derived from an EMBL/GenBank/DDBJ whole genome shotgun (WGS) entry which is preliminary data.</text>
</comment>
<sequence length="1370" mass="136517">MYLENAQDLLVIDADIALDRSTWRRLGRHADLLRLRPDQNGLEQIAHHLESRPPVRALHLLSHGAPGRFHAGATALDLPALERQAATLRRIAGRLAGGASVLLYGCCTGAGRCGQTLVRRLADLLQAPVAAATGLTGAAQRGGTWRLDRRSGPIAARVLDAGLMAGFDGVLAAPADQNYDANGGYSATADTFTLNGVKYTVTGTNPGSYTNIVSNNSAMSLLGNNAGDYFLFFDLAGAFGISSIKIEAADGSAFDLDGLSFDAAADVNISITPQGGSAVSYSSNGALILQQNVSFAGNNAFKNITSFTFSGGNLALALDDLNFSPASVAVAAPTGLTLAVASDSGTLGDNLTNDTTPTITGSAPANSTVTLYDSDGTTVLGSTTSNGSGAWSITSTALTGAHTLTAKTTDGSSNVSAASVALNITIDASAPSAATALALASASDSGTLGDNITSDNTPTISGSAEANAAVTLYDSDGTTVLGSTTANGSGAWNITSSALSNGTHTVTVKQTDAAGNTSPASAGLSLSIDTSTPAAPPLPALATASDSGTLGDLITNDSTPTVTGTGTAGHTVTLYDSDGSTVLGTATVAGNGSWSITSSALGDGTHNLTVKQATPAGTASAASAALSLLIDTTAPAAPAALALAGASDSGTVGDNITNDTTPTINGTAAAHAAVTLYDSDGTTVLGTATADGSGNWSITSSALSDGSHTLRAKQTDSAGNVSAASTGLSLGIYGSIGSVTGLALASGSDSGTAGDNITNVTTPTLSGNAAANATVTLYDSDGTTVLGSTTANGSGAWSITSAALGNGTHTLTVKQSDAAGNVSAAATLPVKIDTLAPSALSLSASSVSTAAGLNGTVGTLGATDATSGDLFTYALVAGSGDSGNSLFNIAGGSLRINDAAATALGSQSVRIKVTDSAGNTYEQVFAIQVVAPSTPPPTNPPTTVDGVEVSSAPVVLPGGGMGTAVTIPIVPATRTDSNNASTMADIPLVSANSTALLTAHLPAGVGLVASGGPSKPAGNSLDELIAAILATTPNNAPADRSHLTGNGSQFLDLLADNVPLQVERMVFSRATDASATTLAISGAANAAQHTALVIDATSLPSGSTINLQDVHFAALIGAVRATGSTAGQILTGDAASQQFSVSASNGVKVYGGGGDDMMQFAVPAPATPQTQAQSRAPQGADEPRAPTLLNGGLGTDTASFLGKQADYLVRQYDGYVSVSSLAAPAQRVDLLNVEKLQFADATLTLEHRPALDLLAALYANVLGRQSDVGGFNFWGAVQSEGRLDLGGIALQMITSPEGLTHGYTLNGTAQHDLDTLYQAIFKRAPDAGGLAFWLDKMEHGISLAVVAEHFLQSTEMSGHARAEAAWDFYF</sequence>
<protein>
    <recommendedName>
        <fullName evidence="7">DUF4347 domain-containing protein</fullName>
    </recommendedName>
</protein>
<feature type="compositionally biased region" description="Polar residues" evidence="1">
    <location>
        <begin position="511"/>
        <end position="520"/>
    </location>
</feature>
<gene>
    <name evidence="5" type="ORF">FHS03_000752</name>
</gene>
<accession>A0A7W5FSN3</accession>
<dbReference type="Pfam" id="PF19077">
    <property type="entry name" value="Big_13"/>
    <property type="match status" value="5"/>
</dbReference>
<dbReference type="Proteomes" id="UP000541535">
    <property type="component" value="Unassembled WGS sequence"/>
</dbReference>
<feature type="region of interest" description="Disordered" evidence="1">
    <location>
        <begin position="1165"/>
        <end position="1189"/>
    </location>
</feature>
<proteinExistence type="predicted"/>
<feature type="domain" description="Bacterial Ig-like" evidence="4">
    <location>
        <begin position="741"/>
        <end position="834"/>
    </location>
</feature>
<evidence type="ECO:0000313" key="5">
    <source>
        <dbReference type="EMBL" id="MBB3117726.1"/>
    </source>
</evidence>
<dbReference type="NCBIfam" id="NF033510">
    <property type="entry name" value="Ca_tandemer"/>
    <property type="match status" value="4"/>
</dbReference>
<dbReference type="RefSeq" id="WP_183439692.1">
    <property type="nucleotide sequence ID" value="NZ_JACHXD010000002.1"/>
</dbReference>
<name>A0A7W5FSN3_9BURK</name>
<feature type="domain" description="Bacterial Ig-like" evidence="4">
    <location>
        <begin position="536"/>
        <end position="632"/>
    </location>
</feature>
<evidence type="ECO:0000256" key="1">
    <source>
        <dbReference type="SAM" id="MobiDB-lite"/>
    </source>
</evidence>